<sequence length="162" mass="18588">MEYQIHSNSVPELGIKIKRVHNSMGYPIHSNSVPELGIKIKRVHNGMGYQIHLNSVPELGIKMKRVHNSMEYPIHSNSMPELRTKIKRELSHNLCCRTHGNSVTAPEDFVRGLLGPSARAVTIHFSAFEQDMRNRFFLFPAKTTGSRRRPSVSRSVRKEERM</sequence>
<gene>
    <name evidence="1" type="ORF">PoB_003850200</name>
</gene>
<dbReference type="Proteomes" id="UP000735302">
    <property type="component" value="Unassembled WGS sequence"/>
</dbReference>
<keyword evidence="2" id="KW-1185">Reference proteome</keyword>
<evidence type="ECO:0000313" key="2">
    <source>
        <dbReference type="Proteomes" id="UP000735302"/>
    </source>
</evidence>
<comment type="caution">
    <text evidence="1">The sequence shown here is derived from an EMBL/GenBank/DDBJ whole genome shotgun (WGS) entry which is preliminary data.</text>
</comment>
<proteinExistence type="predicted"/>
<accession>A0AAV4AY56</accession>
<evidence type="ECO:0000313" key="1">
    <source>
        <dbReference type="EMBL" id="GFO11997.1"/>
    </source>
</evidence>
<dbReference type="AlphaFoldDB" id="A0AAV4AY56"/>
<protein>
    <submittedName>
        <fullName evidence="1">Uncharacterized protein</fullName>
    </submittedName>
</protein>
<name>A0AAV4AY56_9GAST</name>
<reference evidence="1 2" key="1">
    <citation type="journal article" date="2021" name="Elife">
        <title>Chloroplast acquisition without the gene transfer in kleptoplastic sea slugs, Plakobranchus ocellatus.</title>
        <authorList>
            <person name="Maeda T."/>
            <person name="Takahashi S."/>
            <person name="Yoshida T."/>
            <person name="Shimamura S."/>
            <person name="Takaki Y."/>
            <person name="Nagai Y."/>
            <person name="Toyoda A."/>
            <person name="Suzuki Y."/>
            <person name="Arimoto A."/>
            <person name="Ishii H."/>
            <person name="Satoh N."/>
            <person name="Nishiyama T."/>
            <person name="Hasebe M."/>
            <person name="Maruyama T."/>
            <person name="Minagawa J."/>
            <person name="Obokata J."/>
            <person name="Shigenobu S."/>
        </authorList>
    </citation>
    <scope>NUCLEOTIDE SEQUENCE [LARGE SCALE GENOMIC DNA]</scope>
</reference>
<dbReference type="EMBL" id="BLXT01004368">
    <property type="protein sequence ID" value="GFO11997.1"/>
    <property type="molecule type" value="Genomic_DNA"/>
</dbReference>
<organism evidence="1 2">
    <name type="scientific">Plakobranchus ocellatus</name>
    <dbReference type="NCBI Taxonomy" id="259542"/>
    <lineage>
        <taxon>Eukaryota</taxon>
        <taxon>Metazoa</taxon>
        <taxon>Spiralia</taxon>
        <taxon>Lophotrochozoa</taxon>
        <taxon>Mollusca</taxon>
        <taxon>Gastropoda</taxon>
        <taxon>Heterobranchia</taxon>
        <taxon>Euthyneura</taxon>
        <taxon>Panpulmonata</taxon>
        <taxon>Sacoglossa</taxon>
        <taxon>Placobranchoidea</taxon>
        <taxon>Plakobranchidae</taxon>
        <taxon>Plakobranchus</taxon>
    </lineage>
</organism>